<dbReference type="Pfam" id="PF21200">
    <property type="entry name" value="Glyco_hydro_39_C"/>
    <property type="match status" value="1"/>
</dbReference>
<dbReference type="Gene3D" id="3.20.20.80">
    <property type="entry name" value="Glycosidases"/>
    <property type="match status" value="1"/>
</dbReference>
<dbReference type="GO" id="GO:0005975">
    <property type="term" value="P:carbohydrate metabolic process"/>
    <property type="evidence" value="ECO:0007669"/>
    <property type="project" value="InterPro"/>
</dbReference>
<comment type="similarity">
    <text evidence="1">Belongs to the glycosyl hydrolase 39 family.</text>
</comment>
<dbReference type="GO" id="GO:0003940">
    <property type="term" value="F:L-iduronidase activity"/>
    <property type="evidence" value="ECO:0007669"/>
    <property type="project" value="TreeGrafter"/>
</dbReference>
<evidence type="ECO:0000256" key="2">
    <source>
        <dbReference type="ARBA" id="ARBA00022801"/>
    </source>
</evidence>
<keyword evidence="2" id="KW-0378">Hydrolase</keyword>
<accession>T1IW51</accession>
<dbReference type="InterPro" id="IPR049167">
    <property type="entry name" value="GH39_C"/>
</dbReference>
<dbReference type="SUPFAM" id="SSF51011">
    <property type="entry name" value="Glycosyl hydrolase domain"/>
    <property type="match status" value="1"/>
</dbReference>
<dbReference type="Proteomes" id="UP000014500">
    <property type="component" value="Unassembled WGS sequence"/>
</dbReference>
<dbReference type="STRING" id="126957.T1IW51"/>
<dbReference type="PANTHER" id="PTHR12631">
    <property type="entry name" value="ALPHA-L-IDURONIDASE"/>
    <property type="match status" value="1"/>
</dbReference>
<dbReference type="InterPro" id="IPR000514">
    <property type="entry name" value="Glyco_hydro_39"/>
</dbReference>
<evidence type="ECO:0000259" key="5">
    <source>
        <dbReference type="Pfam" id="PF01229"/>
    </source>
</evidence>
<feature type="domain" description="Alpha-L-iduronidase C-terminal" evidence="6">
    <location>
        <begin position="621"/>
        <end position="649"/>
    </location>
</feature>
<dbReference type="Pfam" id="PF01229">
    <property type="entry name" value="Glyco_hydro_39"/>
    <property type="match status" value="1"/>
</dbReference>
<evidence type="ECO:0008006" key="9">
    <source>
        <dbReference type="Google" id="ProtNLM"/>
    </source>
</evidence>
<dbReference type="Gene3D" id="2.60.40.10">
    <property type="entry name" value="Immunoglobulins"/>
    <property type="match status" value="1"/>
</dbReference>
<dbReference type="SUPFAM" id="SSF51445">
    <property type="entry name" value="(Trans)glycosidases"/>
    <property type="match status" value="1"/>
</dbReference>
<evidence type="ECO:0000256" key="4">
    <source>
        <dbReference type="PIRSR" id="PIRSR600514-1"/>
    </source>
</evidence>
<dbReference type="InterPro" id="IPR049165">
    <property type="entry name" value="GH39_as"/>
</dbReference>
<keyword evidence="3" id="KW-0326">Glycosidase</keyword>
<dbReference type="InterPro" id="IPR051923">
    <property type="entry name" value="Glycosyl_Hydrolase_39"/>
</dbReference>
<evidence type="ECO:0000256" key="1">
    <source>
        <dbReference type="ARBA" id="ARBA00008875"/>
    </source>
</evidence>
<evidence type="ECO:0000256" key="3">
    <source>
        <dbReference type="ARBA" id="ARBA00023295"/>
    </source>
</evidence>
<dbReference type="InterPro" id="IPR017853">
    <property type="entry name" value="GH"/>
</dbReference>
<dbReference type="EMBL" id="JH431607">
    <property type="status" value="NOT_ANNOTATED_CDS"/>
    <property type="molecule type" value="Genomic_DNA"/>
</dbReference>
<feature type="active site" description="Proton donor" evidence="4">
    <location>
        <position position="141"/>
    </location>
</feature>
<dbReference type="OMA" id="AYNFSHL"/>
<name>T1IW51_STRMM</name>
<dbReference type="EnsemblMetazoa" id="SMAR005411-RA">
    <property type="protein sequence ID" value="SMAR005411-PA"/>
    <property type="gene ID" value="SMAR005411"/>
</dbReference>
<dbReference type="AlphaFoldDB" id="T1IW51"/>
<dbReference type="InterPro" id="IPR013783">
    <property type="entry name" value="Ig-like_fold"/>
</dbReference>
<dbReference type="PANTHER" id="PTHR12631:SF8">
    <property type="entry name" value="ALPHA-L-IDURONIDASE"/>
    <property type="match status" value="1"/>
</dbReference>
<reference evidence="8" key="1">
    <citation type="submission" date="2011-05" db="EMBL/GenBank/DDBJ databases">
        <authorList>
            <person name="Richards S.R."/>
            <person name="Qu J."/>
            <person name="Jiang H."/>
            <person name="Jhangiani S.N."/>
            <person name="Agravi P."/>
            <person name="Goodspeed R."/>
            <person name="Gross S."/>
            <person name="Mandapat C."/>
            <person name="Jackson L."/>
            <person name="Mathew T."/>
            <person name="Pu L."/>
            <person name="Thornton R."/>
            <person name="Saada N."/>
            <person name="Wilczek-Boney K.B."/>
            <person name="Lee S."/>
            <person name="Kovar C."/>
            <person name="Wu Y."/>
            <person name="Scherer S.E."/>
            <person name="Worley K.C."/>
            <person name="Muzny D.M."/>
            <person name="Gibbs R."/>
        </authorList>
    </citation>
    <scope>NUCLEOTIDE SEQUENCE</scope>
    <source>
        <strain evidence="8">Brora</strain>
    </source>
</reference>
<proteinExistence type="inferred from homology"/>
<dbReference type="PhylomeDB" id="T1IW51"/>
<evidence type="ECO:0000313" key="7">
    <source>
        <dbReference type="EnsemblMetazoa" id="SMAR005411-PA"/>
    </source>
</evidence>
<dbReference type="InterPro" id="IPR049166">
    <property type="entry name" value="GH39_cat"/>
</dbReference>
<sequence>MLTKVSAVLKLLNPPEPHEKADTFFLSDGMKLNLALIGGLAEDGDMQIRIHWLLQLVNMTLHNETQNFNFTLLDNFLDNIKMNGLKPGFEVMGNPSDFFRNFENKTEIDMWRHLVTKLATHYIGRYGLNYVQSWNFESWNEPDNHDFDNITMSLKGFLNYYDATSEGLLAANQNLRLGGPGNRLIPGRSPISWALLQHCYNGTNYYFTNKTDVRLDYLSIHQKGSGQSLYILQEEIKIFNYIKQIYPKFSHLPIYNDEADPLVGWNLPLPWRGDATYAAIIAKVISQHWHVQLSSNNPLPTYSLLSNDNAFLSYQPHIFEQRTLTARFQINNTGVPYVILIRKPAYNILKLLTYLGKTPLPLSISGLFFRPNKISCRIKIFLFVVNDRDVPINSSNVGAIVATHNQTLNQENWYLSALLYYSNDTNITCNITARIKLDIKNLPSMPSNLMASWYIMDNNAKTNPFLVWKQMGQPASPSRRQLRQMMNAEEPIRKGPFPIFTSYYSKKIKMHSPGVRLLHVCQKPLEVPGAVSQLKNMTLVSNIHIHNITSNIILISWKTKTVNTKYRNANILYRNIVSLIVGALKHLKLNCQGTLQLDRIIELTPRIQFFNTFHYMGKAETDKRVSGFYRIRVIDYWNRSGPYSKPFKYGGGS</sequence>
<dbReference type="eggNOG" id="ENOG502QRES">
    <property type="taxonomic scope" value="Eukaryota"/>
</dbReference>
<dbReference type="PRINTS" id="PR00745">
    <property type="entry name" value="GLHYDRLASE39"/>
</dbReference>
<evidence type="ECO:0000259" key="6">
    <source>
        <dbReference type="Pfam" id="PF21200"/>
    </source>
</evidence>
<dbReference type="PROSITE" id="PS01027">
    <property type="entry name" value="GLYCOSYL_HYDROL_F39"/>
    <property type="match status" value="1"/>
</dbReference>
<dbReference type="Gene3D" id="2.60.40.1500">
    <property type="entry name" value="Glycosyl hydrolase domain, family 39"/>
    <property type="match status" value="1"/>
</dbReference>
<feature type="domain" description="Glycosyl hydrolases family 39 N-terminal catalytic" evidence="5">
    <location>
        <begin position="34"/>
        <end position="498"/>
    </location>
</feature>
<reference evidence="7" key="2">
    <citation type="submission" date="2015-02" db="UniProtKB">
        <authorList>
            <consortium name="EnsemblMetazoa"/>
        </authorList>
    </citation>
    <scope>IDENTIFICATION</scope>
</reference>
<keyword evidence="8" id="KW-1185">Reference proteome</keyword>
<organism evidence="7 8">
    <name type="scientific">Strigamia maritima</name>
    <name type="common">European centipede</name>
    <name type="synonym">Geophilus maritimus</name>
    <dbReference type="NCBI Taxonomy" id="126957"/>
    <lineage>
        <taxon>Eukaryota</taxon>
        <taxon>Metazoa</taxon>
        <taxon>Ecdysozoa</taxon>
        <taxon>Arthropoda</taxon>
        <taxon>Myriapoda</taxon>
        <taxon>Chilopoda</taxon>
        <taxon>Pleurostigmophora</taxon>
        <taxon>Geophilomorpha</taxon>
        <taxon>Linotaeniidae</taxon>
        <taxon>Strigamia</taxon>
    </lineage>
</organism>
<evidence type="ECO:0000313" key="8">
    <source>
        <dbReference type="Proteomes" id="UP000014500"/>
    </source>
</evidence>
<protein>
    <recommendedName>
        <fullName evidence="9">Alpha-L-iduronidase</fullName>
    </recommendedName>
</protein>
<dbReference type="HOGENOM" id="CLU_028716_0_0_1"/>